<dbReference type="InterPro" id="IPR044999">
    <property type="entry name" value="CbbY-like"/>
</dbReference>
<evidence type="ECO:0000313" key="2">
    <source>
        <dbReference type="Proteomes" id="UP000031637"/>
    </source>
</evidence>
<dbReference type="CDD" id="cd07528">
    <property type="entry name" value="HAD_CbbY-like"/>
    <property type="match status" value="1"/>
</dbReference>
<dbReference type="HOGENOM" id="CLU_045011_0_2_4"/>
<dbReference type="AlphaFoldDB" id="W0SC08"/>
<name>W0SC08_9PROT</name>
<proteinExistence type="predicted"/>
<accession>W0SC08</accession>
<dbReference type="OrthoDB" id="5293434at2"/>
<dbReference type="STRING" id="1223802.SUTH_00756"/>
<dbReference type="PANTHER" id="PTHR42896">
    <property type="entry name" value="XYLULOSE-1,5-BISPHOSPHATE (XUBP) PHOSPHATASE"/>
    <property type="match status" value="1"/>
</dbReference>
<dbReference type="EMBL" id="AP012547">
    <property type="protein sequence ID" value="BAO28566.1"/>
    <property type="molecule type" value="Genomic_DNA"/>
</dbReference>
<dbReference type="Gene3D" id="1.10.150.240">
    <property type="entry name" value="Putative phosphatase, domain 2"/>
    <property type="match status" value="1"/>
</dbReference>
<dbReference type="PANTHER" id="PTHR42896:SF2">
    <property type="entry name" value="CBBY-LIKE PROTEIN"/>
    <property type="match status" value="1"/>
</dbReference>
<dbReference type="InterPro" id="IPR023214">
    <property type="entry name" value="HAD_sf"/>
</dbReference>
<gene>
    <name evidence="1" type="primary">cbbY</name>
    <name evidence="1" type="ORF">SUTH_00756</name>
</gene>
<dbReference type="SFLD" id="SFLDS00003">
    <property type="entry name" value="Haloacid_Dehalogenase"/>
    <property type="match status" value="1"/>
</dbReference>
<dbReference type="InterPro" id="IPR023198">
    <property type="entry name" value="PGP-like_dom2"/>
</dbReference>
<dbReference type="RefSeq" id="WP_041097201.1">
    <property type="nucleotide sequence ID" value="NZ_AP012547.1"/>
</dbReference>
<evidence type="ECO:0000313" key="1">
    <source>
        <dbReference type="EMBL" id="BAO28566.1"/>
    </source>
</evidence>
<sequence length="253" mass="27386">MLKALIFDVDGTLADTERDGHRIAFNAAFAEAGLDWHWDEALYGELLAVTGGKERMRFYCERHVPAFLEQADADGRIKALHAAKTRHYLKLLAAGGIPLQPGVARLLRAAHGAGLRLGIATTTTPENVTALLPADLMALFETVGAGDTVANKKPAPDIYLWVLRELNLPPSACLAFEDSANGLKAALAAGLPTVVTESEYTREHDFAGALAVLSDLGEPDRPSVAQRGTLHGKDLVDLELLRIWHRDAIRQNL</sequence>
<dbReference type="PRINTS" id="PR00413">
    <property type="entry name" value="HADHALOGNASE"/>
</dbReference>
<dbReference type="GO" id="GO:0016787">
    <property type="term" value="F:hydrolase activity"/>
    <property type="evidence" value="ECO:0007669"/>
    <property type="project" value="UniProtKB-KW"/>
</dbReference>
<protein>
    <submittedName>
        <fullName evidence="1">Hydrolase, CbbY protein</fullName>
    </submittedName>
</protein>
<dbReference type="SFLD" id="SFLDF00035">
    <property type="entry name" value="phosphoglycolate_phosphatase"/>
    <property type="match status" value="1"/>
</dbReference>
<keyword evidence="1" id="KW-0378">Hydrolase</keyword>
<dbReference type="KEGG" id="shd:SUTH_00756"/>
<dbReference type="SFLD" id="SFLDG01129">
    <property type="entry name" value="C1.5:_HAD__Beta-PGM__Phosphata"/>
    <property type="match status" value="1"/>
</dbReference>
<reference evidence="1 2" key="1">
    <citation type="journal article" date="2014" name="Syst. Appl. Microbiol.">
        <title>Complete genomes of freshwater sulfur oxidizers Sulfuricella denitrificans skB26 and Sulfuritalea hydrogenivorans sk43H: genetic insights into the sulfur oxidation pathway of betaproteobacteria.</title>
        <authorList>
            <person name="Watanabe T."/>
            <person name="Kojima H."/>
            <person name="Fukui M."/>
        </authorList>
    </citation>
    <scope>NUCLEOTIDE SEQUENCE [LARGE SCALE GENOMIC DNA]</scope>
    <source>
        <strain evidence="1">DSM22779</strain>
    </source>
</reference>
<dbReference type="Proteomes" id="UP000031637">
    <property type="component" value="Chromosome"/>
</dbReference>
<dbReference type="InterPro" id="IPR036412">
    <property type="entry name" value="HAD-like_sf"/>
</dbReference>
<dbReference type="Gene3D" id="3.40.50.1000">
    <property type="entry name" value="HAD superfamily/HAD-like"/>
    <property type="match status" value="1"/>
</dbReference>
<dbReference type="InterPro" id="IPR006439">
    <property type="entry name" value="HAD-SF_hydro_IA"/>
</dbReference>
<dbReference type="SFLD" id="SFLDG01135">
    <property type="entry name" value="C1.5.6:_HAD__Beta-PGM__Phospha"/>
    <property type="match status" value="1"/>
</dbReference>
<keyword evidence="2" id="KW-1185">Reference proteome</keyword>
<dbReference type="Pfam" id="PF00702">
    <property type="entry name" value="Hydrolase"/>
    <property type="match status" value="1"/>
</dbReference>
<organism evidence="1 2">
    <name type="scientific">Sulfuritalea hydrogenivorans sk43H</name>
    <dbReference type="NCBI Taxonomy" id="1223802"/>
    <lineage>
        <taxon>Bacteria</taxon>
        <taxon>Pseudomonadati</taxon>
        <taxon>Pseudomonadota</taxon>
        <taxon>Betaproteobacteria</taxon>
        <taxon>Nitrosomonadales</taxon>
        <taxon>Sterolibacteriaceae</taxon>
        <taxon>Sulfuritalea</taxon>
    </lineage>
</organism>
<dbReference type="SUPFAM" id="SSF56784">
    <property type="entry name" value="HAD-like"/>
    <property type="match status" value="1"/>
</dbReference>
<dbReference type="NCBIfam" id="TIGR01509">
    <property type="entry name" value="HAD-SF-IA-v3"/>
    <property type="match status" value="1"/>
</dbReference>